<reference evidence="1 4" key="2">
    <citation type="journal article" date="2019" name="Nat. Commun.">
        <title>A new type of DNA phosphorothioation-based antiviral system in archaea.</title>
        <authorList>
            <person name="Xiong L."/>
            <person name="Liu S."/>
            <person name="Chen S."/>
            <person name="Xiao Y."/>
            <person name="Zhu B."/>
            <person name="Gao Y."/>
            <person name="Zhang Y."/>
            <person name="Chen B."/>
            <person name="Luo J."/>
            <person name="Deng Z."/>
            <person name="Chen X."/>
            <person name="Wang L."/>
            <person name="Chen S."/>
        </authorList>
    </citation>
    <scope>NUCLEOTIDE SEQUENCE [LARGE SCALE GENOMIC DNA]</scope>
    <source>
        <strain evidence="1 4">CGMCC 1.10331</strain>
    </source>
</reference>
<evidence type="ECO:0000313" key="4">
    <source>
        <dbReference type="Proteomes" id="UP000296733"/>
    </source>
</evidence>
<keyword evidence="3" id="KW-1185">Reference proteome</keyword>
<dbReference type="Proteomes" id="UP000296733">
    <property type="component" value="Chromosome"/>
</dbReference>
<evidence type="ECO:0000313" key="1">
    <source>
        <dbReference type="EMBL" id="QCC47682.1"/>
    </source>
</evidence>
<dbReference type="GeneID" id="39858110"/>
<evidence type="ECO:0008006" key="5">
    <source>
        <dbReference type="Google" id="ProtNLM"/>
    </source>
</evidence>
<dbReference type="OrthoDB" id="174177at2157"/>
<evidence type="ECO:0000313" key="3">
    <source>
        <dbReference type="Proteomes" id="UP000236740"/>
    </source>
</evidence>
<proteinExistence type="predicted"/>
<dbReference type="RefSeq" id="WP_103992125.1">
    <property type="nucleotide sequence ID" value="NZ_CP031311.1"/>
</dbReference>
<gene>
    <name evidence="1" type="ORF">DV707_08430</name>
    <name evidence="2" type="ORF">SAMN04488133_2429</name>
</gene>
<organism evidence="2 3">
    <name type="scientific">Halobellus limi</name>
    <dbReference type="NCBI Taxonomy" id="699433"/>
    <lineage>
        <taxon>Archaea</taxon>
        <taxon>Methanobacteriati</taxon>
        <taxon>Methanobacteriota</taxon>
        <taxon>Stenosarchaea group</taxon>
        <taxon>Halobacteria</taxon>
        <taxon>Halobacteriales</taxon>
        <taxon>Haloferacaceae</taxon>
        <taxon>Halobellus</taxon>
    </lineage>
</organism>
<name>A0A1H6AQV6_9EURY</name>
<dbReference type="EMBL" id="CP031311">
    <property type="protein sequence ID" value="QCC47682.1"/>
    <property type="molecule type" value="Genomic_DNA"/>
</dbReference>
<reference evidence="2 3" key="1">
    <citation type="submission" date="2016-10" db="EMBL/GenBank/DDBJ databases">
        <authorList>
            <person name="de Groot N.N."/>
        </authorList>
    </citation>
    <scope>NUCLEOTIDE SEQUENCE [LARGE SCALE GENOMIC DNA]</scope>
    <source>
        <strain evidence="2 3">CGMCC 1.10331</strain>
    </source>
</reference>
<dbReference type="KEGG" id="hlm:DV707_08430"/>
<dbReference type="EMBL" id="FNVN01000003">
    <property type="protein sequence ID" value="SEG50457.1"/>
    <property type="molecule type" value="Genomic_DNA"/>
</dbReference>
<accession>A0A1H6AQV6</accession>
<dbReference type="Proteomes" id="UP000236740">
    <property type="component" value="Unassembled WGS sequence"/>
</dbReference>
<sequence>MSDTRIHDIFQQSPTRELEEVQKVNARERAQNDVREFYETESARHVLTTLGALVDKYPHEDPRFLYISATFGSGKTHLLKLIGFAADSESEFADFGEELANRWPGFQSLRQSIADSHVDRLKPVFLNLLNRDASQEPPLPYLIYESIGRELGYPTDPNWLLEWAWQLDMNHGDCWEQLQELEYAEETFDEVYDERAMLRSWLYEAVPTLDDSPYTSPDEVKASIDEAEVEVDPDEFDPSELVERIEEAQDALSTPDTETELLLGLDEVALFIGDGRHRYREFQETMEALTKLGVGPNPPIIGTGQYPIERIHGEFEDSDVTQQPWYGAQEPLEGADTEIIVRKRWLQKDSAGSTAVESALAKLPDLSLESYSDIVGADPNSVESYPFREYDLALLRRVIQQLMPRGRVTEEEYVQGRALLILVRSLFTRFEWGEKSVGAVVTWDELFDLLVDETTYVPLWVQEMVDNKLVPSADGDEDAFSVRVAKALYLLNQVRSDVPSTPANLARLMVDATDASLETVHEEVETALTELVEDRKVLTETNDRGDEEYLLVSEEQEDILTRAKRRAGELPSHRIGAKLATYLQDGSELLLADSSRHDVNFEGERQVPLRFAYSILDPIERAPTPEFDAIRVRLVADRPDTVAEQVEEWQSTNEGRDGGEHVLVAVDVPESTVERLRDVMGMQEVLTKENETHPDLEADHRDEQRALESTVREHLSDADVYTPTGSTKGRYEDVFEQIVVEQVQAVFGQSRYVLTNGIRQVEAAKQMAQFFRGVDEWPLSGEDAITLGVDTERRELVDGWCRDFLDEYENQKSLRGEDLLAQTTQRGGTYRGTPHESISALLITLATADEIALRRDDDYVTDPEAIGRAVRNKTDITDVQIRFESLGGTDPDQIRRVVETVTGESPSGTDPDEWLAELSDWVTGNSVLVKLVFRGVGREFGNGASLTELENAIEPALGGDELDTEDFSTEEIETQADRFARAKALFQQDDEGQTLWERFSGRTTEMQRLYPGADVTARMQSTVGGSEVPDESEIRGLLDDAQSHRQRVVEAQYERITGETPSKDTPEEIVSSLVTWLYAHDGSNKETADRVSVEFSAVTIDDLYELFETAWDGGDFSEGDLVDPAVIQETKRYADARRLLESTDHGKSLWSQLRGASRRLEEGYSNHPTTQQIEETLAESKPPSVNKVERLLDEAQNPFEIEERLADLAEELQAEYPEHETTAAVKAVVEGGELPDEEQAGDLIEEAEELLRGGDDQLHRVREMIDELEEGDIVLVESAGDNTN</sequence>
<evidence type="ECO:0000313" key="2">
    <source>
        <dbReference type="EMBL" id="SEG50457.1"/>
    </source>
</evidence>
<protein>
    <recommendedName>
        <fullName evidence="5">BREX system P-loop protein BrxC</fullName>
    </recommendedName>
</protein>